<evidence type="ECO:0000256" key="2">
    <source>
        <dbReference type="ARBA" id="ARBA00022729"/>
    </source>
</evidence>
<dbReference type="GO" id="GO:0007157">
    <property type="term" value="P:heterophilic cell-cell adhesion via plasma membrane cell adhesion molecules"/>
    <property type="evidence" value="ECO:0007669"/>
    <property type="project" value="TreeGrafter"/>
</dbReference>
<protein>
    <recommendedName>
        <fullName evidence="7">EGF-like domain-containing protein</fullName>
    </recommendedName>
</protein>
<feature type="disulfide bond" evidence="6">
    <location>
        <begin position="417"/>
        <end position="426"/>
    </location>
</feature>
<evidence type="ECO:0000313" key="9">
    <source>
        <dbReference type="Proteomes" id="UP000005408"/>
    </source>
</evidence>
<keyword evidence="1 6" id="KW-0245">EGF-like domain</keyword>
<dbReference type="InterPro" id="IPR000742">
    <property type="entry name" value="EGF"/>
</dbReference>
<dbReference type="EnsemblMetazoa" id="G13647.1">
    <property type="protein sequence ID" value="G13647.1:cds"/>
    <property type="gene ID" value="G13647"/>
</dbReference>
<feature type="disulfide bond" evidence="6">
    <location>
        <begin position="133"/>
        <end position="142"/>
    </location>
</feature>
<evidence type="ECO:0000256" key="4">
    <source>
        <dbReference type="ARBA" id="ARBA00023157"/>
    </source>
</evidence>
<dbReference type="GO" id="GO:0005886">
    <property type="term" value="C:plasma membrane"/>
    <property type="evidence" value="ECO:0007669"/>
    <property type="project" value="TreeGrafter"/>
</dbReference>
<dbReference type="InterPro" id="IPR001881">
    <property type="entry name" value="EGF-like_Ca-bd_dom"/>
</dbReference>
<dbReference type="GO" id="GO:0045197">
    <property type="term" value="P:establishment or maintenance of epithelial cell apical/basal polarity"/>
    <property type="evidence" value="ECO:0007669"/>
    <property type="project" value="TreeGrafter"/>
</dbReference>
<feature type="domain" description="EGF-like" evidence="7">
    <location>
        <begin position="107"/>
        <end position="143"/>
    </location>
</feature>
<feature type="domain" description="EGF-like" evidence="7">
    <location>
        <begin position="388"/>
        <end position="427"/>
    </location>
</feature>
<accession>A0A8W8IFA8</accession>
<dbReference type="GO" id="GO:0032991">
    <property type="term" value="C:protein-containing complex"/>
    <property type="evidence" value="ECO:0007669"/>
    <property type="project" value="TreeGrafter"/>
</dbReference>
<dbReference type="PROSITE" id="PS50026">
    <property type="entry name" value="EGF_3"/>
    <property type="match status" value="5"/>
</dbReference>
<dbReference type="Gene3D" id="2.10.25.10">
    <property type="entry name" value="Laminin"/>
    <property type="match status" value="4"/>
</dbReference>
<dbReference type="PROSITE" id="PS00022">
    <property type="entry name" value="EGF_1"/>
    <property type="match status" value="5"/>
</dbReference>
<dbReference type="AlphaFoldDB" id="A0A8W8IFA8"/>
<reference evidence="8" key="1">
    <citation type="submission" date="2022-08" db="UniProtKB">
        <authorList>
            <consortium name="EnsemblMetazoa"/>
        </authorList>
    </citation>
    <scope>IDENTIFICATION</scope>
    <source>
        <strain evidence="8">05x7-T-G4-1.051#20</strain>
    </source>
</reference>
<dbReference type="PROSITE" id="PS01186">
    <property type="entry name" value="EGF_2"/>
    <property type="match status" value="4"/>
</dbReference>
<feature type="domain" description="EGF-like" evidence="7">
    <location>
        <begin position="69"/>
        <end position="106"/>
    </location>
</feature>
<sequence>MYAATTNGNCSDLITSDPWTAVFNPIIVSGLCRYEVVHKNTSSVGTNTICFMICSRGESRCYQIYTNDILDQCEKDHCLNKGYCQTDATGNVRCHCREGFWGARCEKGICESKVFCHNNALCVSNYGKPSCFCRGGFEGPTCAFEINRNLTDMVENGVRYFNKKPTIVLGFSNETLDVQSLQLEPSVNTSGIVRGTVTVVGHQMGLQRICLDSIANPKTAKIEDEICFQINVVPGNVLETVQSDPYFVDPTPPNATVLQCVVNEPCYVNLWARSQAGVKQWSITKIENTPNSEENVTIRYSNKTVGMTEAISGDVTVLPRRLGRRYICLRAIDCKTFTQKCLFITVVKANPCESSPCLHSGHCLVFNAKSGFTCSCSHGYTGKLCEIKIRPCTSSATCHEGSTCDPVGSESFFRCVCPPGKTGVRCDVDTGYQEKCSNSSLCRNNAACHSKSQTLSCVCRLGFKGTNCSEKANDNLRNAMKTGARFADVAIPKSVICYVDFPCLIPFTLTKSIFNKTQVALGYYDPSLQITKLKLENTISAEGICITRGVTEVVKKSLGSARICLDTLDKSWFKIDIIVDPSSIEIKEKEEVRVSEDFFITLTLIHKHTGSHQLCINLSSEIPSFVTDRFCCKIFTKETDNQTKEETEQLFIPPSPTNASAFSCSPGLECHMMLYLKRGYYNQCPEVSVIPSVGASVHVFNNSDCDVCSVDVLIKLSLSHPGQRLQQCLQAADYDFGSTERRCYFLENVQHTSP</sequence>
<dbReference type="Proteomes" id="UP000005408">
    <property type="component" value="Unassembled WGS sequence"/>
</dbReference>
<dbReference type="GO" id="GO:0005509">
    <property type="term" value="F:calcium ion binding"/>
    <property type="evidence" value="ECO:0007669"/>
    <property type="project" value="InterPro"/>
</dbReference>
<feature type="domain" description="EGF-like" evidence="7">
    <location>
        <begin position="348"/>
        <end position="386"/>
    </location>
</feature>
<keyword evidence="2" id="KW-0732">Signal</keyword>
<dbReference type="CDD" id="cd00054">
    <property type="entry name" value="EGF_CA"/>
    <property type="match status" value="3"/>
</dbReference>
<dbReference type="Pfam" id="PF00008">
    <property type="entry name" value="EGF"/>
    <property type="match status" value="1"/>
</dbReference>
<feature type="disulfide bond" evidence="6">
    <location>
        <begin position="459"/>
        <end position="468"/>
    </location>
</feature>
<evidence type="ECO:0000256" key="6">
    <source>
        <dbReference type="PROSITE-ProRule" id="PRU00076"/>
    </source>
</evidence>
<dbReference type="PANTHER" id="PTHR24049:SF22">
    <property type="entry name" value="DROSOPHILA CRUMBS HOMOLOG"/>
    <property type="match status" value="1"/>
</dbReference>
<dbReference type="SUPFAM" id="SSF57196">
    <property type="entry name" value="EGF/Laminin"/>
    <property type="match status" value="5"/>
</dbReference>
<feature type="disulfide bond" evidence="6">
    <location>
        <begin position="376"/>
        <end position="385"/>
    </location>
</feature>
<comment type="caution">
    <text evidence="6">Lacks conserved residue(s) required for the propagation of feature annotation.</text>
</comment>
<evidence type="ECO:0000256" key="5">
    <source>
        <dbReference type="ARBA" id="ARBA00023180"/>
    </source>
</evidence>
<keyword evidence="9" id="KW-1185">Reference proteome</keyword>
<keyword evidence="4 6" id="KW-1015">Disulfide bond</keyword>
<evidence type="ECO:0000256" key="3">
    <source>
        <dbReference type="ARBA" id="ARBA00022737"/>
    </source>
</evidence>
<feature type="disulfide bond" evidence="6">
    <location>
        <begin position="398"/>
        <end position="415"/>
    </location>
</feature>
<feature type="disulfide bond" evidence="6">
    <location>
        <begin position="96"/>
        <end position="105"/>
    </location>
</feature>
<dbReference type="PANTHER" id="PTHR24049">
    <property type="entry name" value="CRUMBS FAMILY MEMBER"/>
    <property type="match status" value="1"/>
</dbReference>
<organism evidence="8 9">
    <name type="scientific">Magallana gigas</name>
    <name type="common">Pacific oyster</name>
    <name type="synonym">Crassostrea gigas</name>
    <dbReference type="NCBI Taxonomy" id="29159"/>
    <lineage>
        <taxon>Eukaryota</taxon>
        <taxon>Metazoa</taxon>
        <taxon>Spiralia</taxon>
        <taxon>Lophotrochozoa</taxon>
        <taxon>Mollusca</taxon>
        <taxon>Bivalvia</taxon>
        <taxon>Autobranchia</taxon>
        <taxon>Pteriomorphia</taxon>
        <taxon>Ostreida</taxon>
        <taxon>Ostreoidea</taxon>
        <taxon>Ostreidae</taxon>
        <taxon>Magallana</taxon>
    </lineage>
</organism>
<proteinExistence type="predicted"/>
<evidence type="ECO:0000313" key="8">
    <source>
        <dbReference type="EnsemblMetazoa" id="G13647.1:cds"/>
    </source>
</evidence>
<dbReference type="FunFam" id="2.10.25.10:FF:000321">
    <property type="entry name" value="Protein delta homolog 1"/>
    <property type="match status" value="1"/>
</dbReference>
<feature type="disulfide bond" evidence="6">
    <location>
        <begin position="357"/>
        <end position="374"/>
    </location>
</feature>
<keyword evidence="5" id="KW-0325">Glycoprotein</keyword>
<name>A0A8W8IFA8_MAGGI</name>
<dbReference type="InterPro" id="IPR051022">
    <property type="entry name" value="Notch_Cell-Fate_Det"/>
</dbReference>
<feature type="domain" description="EGF-like" evidence="7">
    <location>
        <begin position="432"/>
        <end position="469"/>
    </location>
</feature>
<keyword evidence="3" id="KW-0677">Repeat</keyword>
<dbReference type="SMART" id="SM00179">
    <property type="entry name" value="EGF_CA"/>
    <property type="match status" value="4"/>
</dbReference>
<evidence type="ECO:0000259" key="7">
    <source>
        <dbReference type="PROSITE" id="PS50026"/>
    </source>
</evidence>
<dbReference type="SMART" id="SM00181">
    <property type="entry name" value="EGF"/>
    <property type="match status" value="5"/>
</dbReference>
<evidence type="ECO:0000256" key="1">
    <source>
        <dbReference type="ARBA" id="ARBA00022536"/>
    </source>
</evidence>